<keyword evidence="2" id="KW-1133">Transmembrane helix</keyword>
<keyword evidence="2" id="KW-0812">Transmembrane</keyword>
<proteinExistence type="predicted"/>
<gene>
    <name evidence="3" type="ORF">JNB85_01335</name>
</gene>
<feature type="region of interest" description="Disordered" evidence="1">
    <location>
        <begin position="547"/>
        <end position="581"/>
    </location>
</feature>
<feature type="region of interest" description="Disordered" evidence="1">
    <location>
        <begin position="1"/>
        <end position="57"/>
    </location>
</feature>
<name>A0ABS7GM41_9HYPH</name>
<evidence type="ECO:0000256" key="1">
    <source>
        <dbReference type="SAM" id="MobiDB-lite"/>
    </source>
</evidence>
<reference evidence="3 4" key="1">
    <citation type="journal article" date="2021" name="MBio">
        <title>Poor Competitiveness of Bradyrhizobium in Pigeon Pea Root Colonization in Indian Soils.</title>
        <authorList>
            <person name="Chalasani D."/>
            <person name="Basu A."/>
            <person name="Pullabhotla S.V.S.R.N."/>
            <person name="Jorrin B."/>
            <person name="Neal A.L."/>
            <person name="Poole P.S."/>
            <person name="Podile A.R."/>
            <person name="Tkacz A."/>
        </authorList>
    </citation>
    <scope>NUCLEOTIDE SEQUENCE [LARGE SCALE GENOMIC DNA]</scope>
    <source>
        <strain evidence="3 4">HU56</strain>
    </source>
</reference>
<keyword evidence="2" id="KW-0472">Membrane</keyword>
<evidence type="ECO:0000256" key="2">
    <source>
        <dbReference type="SAM" id="Phobius"/>
    </source>
</evidence>
<feature type="compositionally biased region" description="Basic and acidic residues" evidence="1">
    <location>
        <begin position="1"/>
        <end position="14"/>
    </location>
</feature>
<dbReference type="Proteomes" id="UP000717752">
    <property type="component" value="Unassembled WGS sequence"/>
</dbReference>
<organism evidence="3 4">
    <name type="scientific">Rhizobium mesosinicum</name>
    <dbReference type="NCBI Taxonomy" id="335017"/>
    <lineage>
        <taxon>Bacteria</taxon>
        <taxon>Pseudomonadati</taxon>
        <taxon>Pseudomonadota</taxon>
        <taxon>Alphaproteobacteria</taxon>
        <taxon>Hyphomicrobiales</taxon>
        <taxon>Rhizobiaceae</taxon>
        <taxon>Rhizobium/Agrobacterium group</taxon>
        <taxon>Rhizobium</taxon>
    </lineage>
</organism>
<feature type="compositionally biased region" description="Basic and acidic residues" evidence="1">
    <location>
        <begin position="35"/>
        <end position="54"/>
    </location>
</feature>
<protein>
    <submittedName>
        <fullName evidence="3">Uncharacterized protein</fullName>
    </submittedName>
</protein>
<dbReference type="EMBL" id="JAEUAK010000001">
    <property type="protein sequence ID" value="MBW9051050.1"/>
    <property type="molecule type" value="Genomic_DNA"/>
</dbReference>
<keyword evidence="4" id="KW-1185">Reference proteome</keyword>
<comment type="caution">
    <text evidence="3">The sequence shown here is derived from an EMBL/GenBank/DDBJ whole genome shotgun (WGS) entry which is preliminary data.</text>
</comment>
<feature type="transmembrane region" description="Helical" evidence="2">
    <location>
        <begin position="130"/>
        <end position="152"/>
    </location>
</feature>
<sequence length="581" mass="65336">MKEREAKSGGKDIDLEPPEPASGTSPPQSKRRSRKLAEVDSRSHPPPDPTDHIGIDWTWGNPDAPLPAWLIRGEQSTTPNAFVRNSEQDLLLKERETAQDKGSTELPLPKGPALANGVVSKPDIKKPFSVLEFGLFTIFLLILAVCYFYSMIRLADTAQQQRLANTFFSHSDVVDNKVIIADQIYEFPLAVAQYYHWKFNSDDIVESPVVSALRNAKVITGDERFNSLWNFFHLTDLYDTRKSDEVFLSWLSLSNPHEAINSGGAFNDFLEKHNTVEKSTIEPATNTDTKGDTDVDFSASVEKANLNRLFDEVADRKMAAVDVYVREGRLIEAREIVARLANWMRAFNIKTDSGFESRANEIFVLEILTDDLDTILRNQQEFTDLYSYVRGLYWGDAPGGPWTIDEDSPSVGGTRYAAFRCPLQYISLMRATRLQLFAEAHERSNTLQSDVSCMKRPLFKEWADFGNYQALVADLLSRSCVTRPNSKTQEICDEQPSSTAAEYMRLRQSTLHAVDRITLHVNKNLRDDLQTMINAVRAARWNGKLSSTDMEGAGASASDDIITRSEYPALQVPTPSEDVAQ</sequence>
<accession>A0ABS7GM41</accession>
<dbReference type="RefSeq" id="WP_220332591.1">
    <property type="nucleotide sequence ID" value="NZ_JAEUAK010000001.1"/>
</dbReference>
<evidence type="ECO:0000313" key="4">
    <source>
        <dbReference type="Proteomes" id="UP000717752"/>
    </source>
</evidence>
<evidence type="ECO:0000313" key="3">
    <source>
        <dbReference type="EMBL" id="MBW9051050.1"/>
    </source>
</evidence>